<keyword evidence="2" id="KW-1185">Reference proteome</keyword>
<organism evidence="1 2">
    <name type="scientific">Holotrichia oblita</name>
    <name type="common">Chafer beetle</name>
    <dbReference type="NCBI Taxonomy" id="644536"/>
    <lineage>
        <taxon>Eukaryota</taxon>
        <taxon>Metazoa</taxon>
        <taxon>Ecdysozoa</taxon>
        <taxon>Arthropoda</taxon>
        <taxon>Hexapoda</taxon>
        <taxon>Insecta</taxon>
        <taxon>Pterygota</taxon>
        <taxon>Neoptera</taxon>
        <taxon>Endopterygota</taxon>
        <taxon>Coleoptera</taxon>
        <taxon>Polyphaga</taxon>
        <taxon>Scarabaeiformia</taxon>
        <taxon>Scarabaeidae</taxon>
        <taxon>Melolonthinae</taxon>
        <taxon>Holotrichia</taxon>
    </lineage>
</organism>
<proteinExistence type="predicted"/>
<gene>
    <name evidence="1" type="ORF">MML48_9g00016688</name>
</gene>
<evidence type="ECO:0000313" key="2">
    <source>
        <dbReference type="Proteomes" id="UP001056778"/>
    </source>
</evidence>
<comment type="caution">
    <text evidence="1">The sequence shown here is derived from an EMBL/GenBank/DDBJ whole genome shotgun (WGS) entry which is preliminary data.</text>
</comment>
<dbReference type="Proteomes" id="UP001056778">
    <property type="component" value="Chromosome 9"/>
</dbReference>
<reference evidence="1" key="1">
    <citation type="submission" date="2022-04" db="EMBL/GenBank/DDBJ databases">
        <title>Chromosome-scale genome assembly of Holotrichia oblita Faldermann.</title>
        <authorList>
            <person name="Rongchong L."/>
        </authorList>
    </citation>
    <scope>NUCLEOTIDE SEQUENCE</scope>
    <source>
        <strain evidence="1">81SQS9</strain>
    </source>
</reference>
<sequence length="594" mass="68294">MAHLKGGKVDVSQIQSIERSYLINLIEKHSGSKAIVWDSQIQAPAGLVERYTVLKEYGVVKLYPLNNSPISICPAKHIIFICRPKLKLMDDIIRTIKTTTKEGSMERHYHLIFLPRKSLLCINKLEHNGIKGSLKTIEEFNCHFFPFDSDLLSMEIPEVFREYHLENDPSSLYQVALIDIFFCNRDLDRSGRYGKENRETLKFEQNSCIDQMILIDRSIDLISTLATQLTYEGLIDEIFGLNNNTVNIPAEKLMSTDERHTESLQEEKKTLILDSSDQLFADLRDKNFNGVGSFLSKQAKLISAQLEDRYDKSVQEMKIFVQKLPTLMANKKSLAQHTAIAESIKEVTDTYEFLDSLQVEQEFLNCIQTDKANPYIEDMITQKKPLVKVLRLICLQCITNSGLKPKLLEYYKREIRQVYGLEVLPTLTNLEKVGLLKTQSGTRQYTVLRKVSRVLFLRFYIRILRNSQLGFKINSRRYLRNKSDRYQLRSLYLCPLSIRLVEHLTKNGGWKQLQDYLGLLPGPTLDETPLTSNSSIYNNNSTKIVLVFFIGGCTFAEISALRFLSKQEDSNVEFVIATTKLINGNTFLESLMDV</sequence>
<name>A0ACB9SKR6_HOLOL</name>
<protein>
    <submittedName>
        <fullName evidence="1">Vesicle protein sorting-associated</fullName>
    </submittedName>
</protein>
<dbReference type="EMBL" id="CM043023">
    <property type="protein sequence ID" value="KAI4454579.1"/>
    <property type="molecule type" value="Genomic_DNA"/>
</dbReference>
<accession>A0ACB9SKR6</accession>
<evidence type="ECO:0000313" key="1">
    <source>
        <dbReference type="EMBL" id="KAI4454579.1"/>
    </source>
</evidence>